<sequence length="180" mass="19816">MKLVCVIGSLREKSFNRALFNAIQEIAPKGVEIEEAPIKDIPVYNADNETPLPQSVVAFKEALESADGIILISPEYNRSIPGALKNAIDWASRPAKKSSWYQRPVAVMGATSGSLGTSAMQLHLKGVLAHMGTRLMGFPEFFMSTANEKLNEDGTVVTDPHTREKITSFVESFVEHIQKR</sequence>
<dbReference type="SUPFAM" id="SSF52218">
    <property type="entry name" value="Flavoproteins"/>
    <property type="match status" value="1"/>
</dbReference>
<evidence type="ECO:0000259" key="1">
    <source>
        <dbReference type="Pfam" id="PF03358"/>
    </source>
</evidence>
<dbReference type="GO" id="GO:0010181">
    <property type="term" value="F:FMN binding"/>
    <property type="evidence" value="ECO:0007669"/>
    <property type="project" value="TreeGrafter"/>
</dbReference>
<protein>
    <submittedName>
        <fullName evidence="2">ACP phosphodiesterase</fullName>
    </submittedName>
</protein>
<dbReference type="AlphaFoldDB" id="A0A2H0UHS0"/>
<proteinExistence type="predicted"/>
<accession>A0A2H0UHS0</accession>
<comment type="caution">
    <text evidence="2">The sequence shown here is derived from an EMBL/GenBank/DDBJ whole genome shotgun (WGS) entry which is preliminary data.</text>
</comment>
<dbReference type="PANTHER" id="PTHR30543:SF21">
    <property type="entry name" value="NAD(P)H-DEPENDENT FMN REDUCTASE LOT6"/>
    <property type="match status" value="1"/>
</dbReference>
<dbReference type="Pfam" id="PF03358">
    <property type="entry name" value="FMN_red"/>
    <property type="match status" value="1"/>
</dbReference>
<dbReference type="InterPro" id="IPR029039">
    <property type="entry name" value="Flavoprotein-like_sf"/>
</dbReference>
<dbReference type="Proteomes" id="UP000229315">
    <property type="component" value="Unassembled WGS sequence"/>
</dbReference>
<feature type="domain" description="NADPH-dependent FMN reductase-like" evidence="1">
    <location>
        <begin position="1"/>
        <end position="147"/>
    </location>
</feature>
<dbReference type="InterPro" id="IPR050712">
    <property type="entry name" value="NAD(P)H-dep_reductase"/>
</dbReference>
<dbReference type="GO" id="GO:0005829">
    <property type="term" value="C:cytosol"/>
    <property type="evidence" value="ECO:0007669"/>
    <property type="project" value="TreeGrafter"/>
</dbReference>
<dbReference type="PANTHER" id="PTHR30543">
    <property type="entry name" value="CHROMATE REDUCTASE"/>
    <property type="match status" value="1"/>
</dbReference>
<reference evidence="3" key="1">
    <citation type="submission" date="2017-09" db="EMBL/GenBank/DDBJ databases">
        <title>Depth-based differentiation of microbial function through sediment-hosted aquifers and enrichment of novel symbionts in the deep terrestrial subsurface.</title>
        <authorList>
            <person name="Probst A.J."/>
            <person name="Ladd B."/>
            <person name="Jarett J.K."/>
            <person name="Geller-Mcgrath D.E."/>
            <person name="Sieber C.M.K."/>
            <person name="Emerson J.B."/>
            <person name="Anantharaman K."/>
            <person name="Thomas B.C."/>
            <person name="Malmstrom R."/>
            <person name="Stieglmeier M."/>
            <person name="Klingl A."/>
            <person name="Woyke T."/>
            <person name="Ryan C.M."/>
            <person name="Banfield J.F."/>
        </authorList>
    </citation>
    <scope>NUCLEOTIDE SEQUENCE [LARGE SCALE GENOMIC DNA]</scope>
</reference>
<evidence type="ECO:0000313" key="2">
    <source>
        <dbReference type="EMBL" id="PIR85335.1"/>
    </source>
</evidence>
<organism evidence="2 3">
    <name type="scientific">Candidatus Kaiserbacteria bacterium CG10_big_fil_rev_8_21_14_0_10_45_20</name>
    <dbReference type="NCBI Taxonomy" id="1974607"/>
    <lineage>
        <taxon>Bacteria</taxon>
        <taxon>Candidatus Kaiseribacteriota</taxon>
    </lineage>
</organism>
<evidence type="ECO:0000313" key="3">
    <source>
        <dbReference type="Proteomes" id="UP000229315"/>
    </source>
</evidence>
<gene>
    <name evidence="2" type="ORF">COU15_01205</name>
</gene>
<dbReference type="Gene3D" id="3.40.50.360">
    <property type="match status" value="1"/>
</dbReference>
<dbReference type="GO" id="GO:0016491">
    <property type="term" value="F:oxidoreductase activity"/>
    <property type="evidence" value="ECO:0007669"/>
    <property type="project" value="InterPro"/>
</dbReference>
<dbReference type="InterPro" id="IPR005025">
    <property type="entry name" value="FMN_Rdtase-like_dom"/>
</dbReference>
<dbReference type="EMBL" id="PFBH01000006">
    <property type="protein sequence ID" value="PIR85335.1"/>
    <property type="molecule type" value="Genomic_DNA"/>
</dbReference>
<name>A0A2H0UHS0_9BACT</name>